<dbReference type="PANTHER" id="PTHR11079">
    <property type="entry name" value="CYTOSINE DEAMINASE FAMILY MEMBER"/>
    <property type="match status" value="1"/>
</dbReference>
<dbReference type="SUPFAM" id="SSF53927">
    <property type="entry name" value="Cytidine deaminase-like"/>
    <property type="match status" value="1"/>
</dbReference>
<dbReference type="GO" id="GO:0016787">
    <property type="term" value="F:hydrolase activity"/>
    <property type="evidence" value="ECO:0007669"/>
    <property type="project" value="InterPro"/>
</dbReference>
<feature type="domain" description="CMP/dCMP-type deaminase" evidence="3">
    <location>
        <begin position="8"/>
        <end position="120"/>
    </location>
</feature>
<dbReference type="CDD" id="cd01285">
    <property type="entry name" value="nucleoside_deaminase"/>
    <property type="match status" value="1"/>
</dbReference>
<keyword evidence="2" id="KW-0862">Zinc</keyword>
<proteinExistence type="predicted"/>
<dbReference type="PANTHER" id="PTHR11079:SF162">
    <property type="entry name" value="RIBOFLAVIN BIOSYNTHESIS PROTEIN PYRD, CHLOROPLASTIC"/>
    <property type="match status" value="1"/>
</dbReference>
<evidence type="ECO:0000256" key="2">
    <source>
        <dbReference type="ARBA" id="ARBA00022833"/>
    </source>
</evidence>
<organism evidence="4">
    <name type="scientific">Roseihalotalea indica</name>
    <dbReference type="NCBI Taxonomy" id="2867963"/>
    <lineage>
        <taxon>Bacteria</taxon>
        <taxon>Pseudomonadati</taxon>
        <taxon>Bacteroidota</taxon>
        <taxon>Cytophagia</taxon>
        <taxon>Cytophagales</taxon>
        <taxon>Catalimonadaceae</taxon>
        <taxon>Roseihalotalea</taxon>
    </lineage>
</organism>
<evidence type="ECO:0000259" key="3">
    <source>
        <dbReference type="PROSITE" id="PS51747"/>
    </source>
</evidence>
<dbReference type="PROSITE" id="PS51747">
    <property type="entry name" value="CYT_DCMP_DEAMINASES_2"/>
    <property type="match status" value="1"/>
</dbReference>
<dbReference type="EMBL" id="CP120682">
    <property type="protein sequence ID" value="WKN34327.1"/>
    <property type="molecule type" value="Genomic_DNA"/>
</dbReference>
<dbReference type="InterPro" id="IPR016192">
    <property type="entry name" value="APOBEC/CMP_deaminase_Zn-bd"/>
</dbReference>
<accession>A0AA49GGV6</accession>
<dbReference type="PROSITE" id="PS00903">
    <property type="entry name" value="CYT_DCMP_DEAMINASES_1"/>
    <property type="match status" value="1"/>
</dbReference>
<reference evidence="4" key="1">
    <citation type="journal article" date="2023" name="Comput. Struct. Biotechnol. J.">
        <title>Discovery of a novel marine Bacteroidetes with a rich repertoire of carbohydrate-active enzymes.</title>
        <authorList>
            <person name="Chen B."/>
            <person name="Liu G."/>
            <person name="Chen Q."/>
            <person name="Wang H."/>
            <person name="Liu L."/>
            <person name="Tang K."/>
        </authorList>
    </citation>
    <scope>NUCLEOTIDE SEQUENCE</scope>
    <source>
        <strain evidence="4">TK19036</strain>
    </source>
</reference>
<name>A0AA49GGV6_9BACT</name>
<sequence length="150" mass="16528">MGNRQLEDADYTYMQQAIQQAELGKTPFGCVIVQYDKIISEAFNTVSVSHDPSAHGEINAIRKACQQLQTPYLSQATLYTTGEPCPMCMSAILYAKIQRVVFGASIPTIARFMPQISVSSAEIAAQSSQPIVLVGPFMEEMCMRLLQELS</sequence>
<evidence type="ECO:0000256" key="1">
    <source>
        <dbReference type="ARBA" id="ARBA00022723"/>
    </source>
</evidence>
<dbReference type="GO" id="GO:0008270">
    <property type="term" value="F:zinc ion binding"/>
    <property type="evidence" value="ECO:0007669"/>
    <property type="project" value="InterPro"/>
</dbReference>
<gene>
    <name evidence="4" type="ORF">K4G66_18270</name>
</gene>
<dbReference type="Pfam" id="PF00383">
    <property type="entry name" value="dCMP_cyt_deam_1"/>
    <property type="match status" value="1"/>
</dbReference>
<evidence type="ECO:0000313" key="4">
    <source>
        <dbReference type="EMBL" id="WKN34327.1"/>
    </source>
</evidence>
<dbReference type="AlphaFoldDB" id="A0AA49GGV6"/>
<protein>
    <submittedName>
        <fullName evidence="4">Nucleoside deaminase</fullName>
    </submittedName>
</protein>
<keyword evidence="1" id="KW-0479">Metal-binding</keyword>
<dbReference type="Gene3D" id="3.40.140.10">
    <property type="entry name" value="Cytidine Deaminase, domain 2"/>
    <property type="match status" value="1"/>
</dbReference>
<reference evidence="4" key="2">
    <citation type="journal article" date="2024" name="Antonie Van Leeuwenhoek">
        <title>Roseihalotalea indica gen. nov., sp. nov., a halophilic Bacteroidetes from mesopelagic Southwest Indian Ocean with higher carbohydrate metabolic potential.</title>
        <authorList>
            <person name="Chen B."/>
            <person name="Zhang M."/>
            <person name="Lin D."/>
            <person name="Ye J."/>
            <person name="Tang K."/>
        </authorList>
    </citation>
    <scope>NUCLEOTIDE SEQUENCE</scope>
    <source>
        <strain evidence="4">TK19036</strain>
    </source>
</reference>
<dbReference type="InterPro" id="IPR002125">
    <property type="entry name" value="CMP_dCMP_dom"/>
</dbReference>
<dbReference type="InterPro" id="IPR016193">
    <property type="entry name" value="Cytidine_deaminase-like"/>
</dbReference>